<organism evidence="1 2">
    <name type="scientific">Elysia crispata</name>
    <name type="common">lettuce slug</name>
    <dbReference type="NCBI Taxonomy" id="231223"/>
    <lineage>
        <taxon>Eukaryota</taxon>
        <taxon>Metazoa</taxon>
        <taxon>Spiralia</taxon>
        <taxon>Lophotrochozoa</taxon>
        <taxon>Mollusca</taxon>
        <taxon>Gastropoda</taxon>
        <taxon>Heterobranchia</taxon>
        <taxon>Euthyneura</taxon>
        <taxon>Panpulmonata</taxon>
        <taxon>Sacoglossa</taxon>
        <taxon>Placobranchoidea</taxon>
        <taxon>Plakobranchidae</taxon>
        <taxon>Elysia</taxon>
    </lineage>
</organism>
<sequence length="72" mass="8000">MRDVGRRRVSYSPGVLEESSCGQMRSTEEDRLNIKSRLSDESSAVVLVTTRASLSAGLLKGENRVFVRSNRV</sequence>
<accession>A0AAE0YGC7</accession>
<dbReference type="EMBL" id="JAWDGP010006281">
    <property type="protein sequence ID" value="KAK3744022.1"/>
    <property type="molecule type" value="Genomic_DNA"/>
</dbReference>
<dbReference type="AlphaFoldDB" id="A0AAE0YGC7"/>
<evidence type="ECO:0000313" key="2">
    <source>
        <dbReference type="Proteomes" id="UP001283361"/>
    </source>
</evidence>
<dbReference type="Proteomes" id="UP001283361">
    <property type="component" value="Unassembled WGS sequence"/>
</dbReference>
<evidence type="ECO:0000313" key="1">
    <source>
        <dbReference type="EMBL" id="KAK3744022.1"/>
    </source>
</evidence>
<keyword evidence="2" id="KW-1185">Reference proteome</keyword>
<protein>
    <submittedName>
        <fullName evidence="1">Uncharacterized protein</fullName>
    </submittedName>
</protein>
<comment type="caution">
    <text evidence="1">The sequence shown here is derived from an EMBL/GenBank/DDBJ whole genome shotgun (WGS) entry which is preliminary data.</text>
</comment>
<gene>
    <name evidence="1" type="ORF">RRG08_021850</name>
</gene>
<name>A0AAE0YGC7_9GAST</name>
<proteinExistence type="predicted"/>
<reference evidence="1" key="1">
    <citation type="journal article" date="2023" name="G3 (Bethesda)">
        <title>A reference genome for the long-term kleptoplast-retaining sea slug Elysia crispata morphotype clarki.</title>
        <authorList>
            <person name="Eastman K.E."/>
            <person name="Pendleton A.L."/>
            <person name="Shaikh M.A."/>
            <person name="Suttiyut T."/>
            <person name="Ogas R."/>
            <person name="Tomko P."/>
            <person name="Gavelis G."/>
            <person name="Widhalm J.R."/>
            <person name="Wisecaver J.H."/>
        </authorList>
    </citation>
    <scope>NUCLEOTIDE SEQUENCE</scope>
    <source>
        <strain evidence="1">ECLA1</strain>
    </source>
</reference>